<feature type="domain" description="DUF7059" evidence="6">
    <location>
        <begin position="23"/>
        <end position="106"/>
    </location>
</feature>
<dbReference type="GO" id="GO:0008276">
    <property type="term" value="F:protein methyltransferase activity"/>
    <property type="evidence" value="ECO:0007669"/>
    <property type="project" value="TreeGrafter"/>
</dbReference>
<dbReference type="PANTHER" id="PTHR45875">
    <property type="entry name" value="METHYLTRANSFERASE N6AMT1"/>
    <property type="match status" value="1"/>
</dbReference>
<dbReference type="OrthoDB" id="129465at2"/>
<dbReference type="InterPro" id="IPR052190">
    <property type="entry name" value="Euk-Arch_PrmC-MTase"/>
</dbReference>
<name>A0A433JPP6_9MICO</name>
<dbReference type="InterPro" id="IPR007848">
    <property type="entry name" value="Small_mtfrase_dom"/>
</dbReference>
<accession>A0A433JPP6</accession>
<feature type="domain" description="Methyltransferase small" evidence="5">
    <location>
        <begin position="181"/>
        <end position="258"/>
    </location>
</feature>
<sequence>MRLNEGVKDALIDLLRSDLDAGGYSTDAVAVRLGPAAEEALGREHTVPAARVLDERRDRGDRDALDVLIDLFLLARVVGRTDVDRAFPSLGADGARELRLLSVSDTDTDSDTGRPAGTAPQSWTAALDVHPYAFTDDAGDGHWWILSDLGERAVGGALPEDHVLGVGGASLTLAGITVPTRVGSVLDLGTGCGIQALHASRTADRVVATDISERAVDLARANARLNGITTIEVRLGSLFDPVAGERFDRIVTNPPFVITPRSDGVPLYEYRDGGLVGDALVEAVVRGCAEHLLPGGTAQMLGNWEYTRASDGLSRVGRWVEGLGLDAWVVEREHLDPAFYAETWIRDGGTRPGTPDFDRLSNAWLDDFAERGVTGVGFGFVTLHRPVDDRIPVVRLERVTGSLETAGLGTHVARVVAAVDGVAALTDDELASLALVVASDVTIEHHFVPGQDEPTAILLRQGQGFRRAISAGTALAALVGASDGTLSVGAIVAAIAQLLEADEDALLAETLPDARRLIADGLLLPA</sequence>
<dbReference type="SUPFAM" id="SSF53335">
    <property type="entry name" value="S-adenosyl-L-methionine-dependent methyltransferases"/>
    <property type="match status" value="1"/>
</dbReference>
<evidence type="ECO:0000256" key="1">
    <source>
        <dbReference type="ARBA" id="ARBA00006149"/>
    </source>
</evidence>
<gene>
    <name evidence="7" type="ORF">ELQ94_13830</name>
</gene>
<keyword evidence="3 7" id="KW-0808">Transferase</keyword>
<reference evidence="7 8" key="1">
    <citation type="submission" date="2018-12" db="EMBL/GenBank/DDBJ databases">
        <authorList>
            <person name="Li F."/>
        </authorList>
    </citation>
    <scope>NUCLEOTIDE SEQUENCE [LARGE SCALE GENOMIC DNA]</scope>
    <source>
        <strain evidence="7 8">EGI 6500705</strain>
    </source>
</reference>
<protein>
    <submittedName>
        <fullName evidence="7">Methyltransferase domain-containing protein</fullName>
    </submittedName>
</protein>
<dbReference type="InterPro" id="IPR055487">
    <property type="entry name" value="DUF7059"/>
</dbReference>
<dbReference type="CDD" id="cd02440">
    <property type="entry name" value="AdoMet_MTases"/>
    <property type="match status" value="1"/>
</dbReference>
<comment type="similarity">
    <text evidence="1">Belongs to the eukaryotic/archaeal PrmC-related family.</text>
</comment>
<dbReference type="InterPro" id="IPR029063">
    <property type="entry name" value="SAM-dependent_MTases_sf"/>
</dbReference>
<dbReference type="EMBL" id="RZGZ01000004">
    <property type="protein sequence ID" value="RUQ98102.1"/>
    <property type="molecule type" value="Genomic_DNA"/>
</dbReference>
<dbReference type="AlphaFoldDB" id="A0A433JPP6"/>
<evidence type="ECO:0000256" key="4">
    <source>
        <dbReference type="ARBA" id="ARBA00022691"/>
    </source>
</evidence>
<keyword evidence="8" id="KW-1185">Reference proteome</keyword>
<evidence type="ECO:0000259" key="5">
    <source>
        <dbReference type="Pfam" id="PF05175"/>
    </source>
</evidence>
<evidence type="ECO:0000313" key="8">
    <source>
        <dbReference type="Proteomes" id="UP000274909"/>
    </source>
</evidence>
<dbReference type="GO" id="GO:0008170">
    <property type="term" value="F:N-methyltransferase activity"/>
    <property type="evidence" value="ECO:0007669"/>
    <property type="project" value="UniProtKB-ARBA"/>
</dbReference>
<dbReference type="GO" id="GO:0008757">
    <property type="term" value="F:S-adenosylmethionine-dependent methyltransferase activity"/>
    <property type="evidence" value="ECO:0007669"/>
    <property type="project" value="TreeGrafter"/>
</dbReference>
<dbReference type="Gene3D" id="3.40.50.150">
    <property type="entry name" value="Vaccinia Virus protein VP39"/>
    <property type="match status" value="1"/>
</dbReference>
<organism evidence="7 8">
    <name type="scientific">Labedella endophytica</name>
    <dbReference type="NCBI Taxonomy" id="1523160"/>
    <lineage>
        <taxon>Bacteria</taxon>
        <taxon>Bacillati</taxon>
        <taxon>Actinomycetota</taxon>
        <taxon>Actinomycetes</taxon>
        <taxon>Micrococcales</taxon>
        <taxon>Microbacteriaceae</taxon>
        <taxon>Labedella</taxon>
    </lineage>
</organism>
<dbReference type="Pfam" id="PF23186">
    <property type="entry name" value="DUF7059"/>
    <property type="match status" value="1"/>
</dbReference>
<keyword evidence="2 7" id="KW-0489">Methyltransferase</keyword>
<dbReference type="PANTHER" id="PTHR45875:SF1">
    <property type="entry name" value="METHYLTRANSFERASE N6AMT1"/>
    <property type="match status" value="1"/>
</dbReference>
<dbReference type="PROSITE" id="PS00092">
    <property type="entry name" value="N6_MTASE"/>
    <property type="match status" value="1"/>
</dbReference>
<evidence type="ECO:0000256" key="2">
    <source>
        <dbReference type="ARBA" id="ARBA00022603"/>
    </source>
</evidence>
<evidence type="ECO:0000256" key="3">
    <source>
        <dbReference type="ARBA" id="ARBA00022679"/>
    </source>
</evidence>
<comment type="caution">
    <text evidence="7">The sequence shown here is derived from an EMBL/GenBank/DDBJ whole genome shotgun (WGS) entry which is preliminary data.</text>
</comment>
<evidence type="ECO:0000313" key="7">
    <source>
        <dbReference type="EMBL" id="RUQ98102.1"/>
    </source>
</evidence>
<dbReference type="GO" id="GO:0035657">
    <property type="term" value="C:eRF1 methyltransferase complex"/>
    <property type="evidence" value="ECO:0007669"/>
    <property type="project" value="TreeGrafter"/>
</dbReference>
<dbReference type="GO" id="GO:0032259">
    <property type="term" value="P:methylation"/>
    <property type="evidence" value="ECO:0007669"/>
    <property type="project" value="UniProtKB-KW"/>
</dbReference>
<dbReference type="InterPro" id="IPR002052">
    <property type="entry name" value="DNA_methylase_N6_adenine_CS"/>
</dbReference>
<dbReference type="Pfam" id="PF05175">
    <property type="entry name" value="MTS"/>
    <property type="match status" value="1"/>
</dbReference>
<dbReference type="Proteomes" id="UP000274909">
    <property type="component" value="Unassembled WGS sequence"/>
</dbReference>
<proteinExistence type="inferred from homology"/>
<dbReference type="GO" id="GO:0003676">
    <property type="term" value="F:nucleic acid binding"/>
    <property type="evidence" value="ECO:0007669"/>
    <property type="project" value="InterPro"/>
</dbReference>
<evidence type="ECO:0000259" key="6">
    <source>
        <dbReference type="Pfam" id="PF23186"/>
    </source>
</evidence>
<keyword evidence="4" id="KW-0949">S-adenosyl-L-methionine</keyword>